<name>A0A1G7B5E6_9ACTN</name>
<dbReference type="RefSeq" id="WP_090594471.1">
    <property type="nucleotide sequence ID" value="NZ_LT629688.1"/>
</dbReference>
<sequence length="160" mass="17908">MPVTDITKDLDTRTITITADFAVPVERIWQVYADPRQLERVFGPPGFPATVVQQELRPGGRMHYYMTSPEGQKLYGIWDVTEVDEPRTFSFTDGFADESFTVDPQMPVSENTYTFTEHDGGTRAVYTSRYASAEALQQVLDMGVEEGATTAINQIDDLVA</sequence>
<evidence type="ECO:0000313" key="3">
    <source>
        <dbReference type="EMBL" id="SDE22358.1"/>
    </source>
</evidence>
<proteinExistence type="inferred from homology"/>
<evidence type="ECO:0000256" key="1">
    <source>
        <dbReference type="ARBA" id="ARBA00006817"/>
    </source>
</evidence>
<dbReference type="OrthoDB" id="3365660at2"/>
<dbReference type="Gene3D" id="3.30.530.20">
    <property type="match status" value="1"/>
</dbReference>
<dbReference type="CDD" id="cd07814">
    <property type="entry name" value="SRPBCC_CalC_Aha1-like"/>
    <property type="match status" value="1"/>
</dbReference>
<dbReference type="Proteomes" id="UP000198546">
    <property type="component" value="Chromosome i"/>
</dbReference>
<evidence type="ECO:0000313" key="4">
    <source>
        <dbReference type="Proteomes" id="UP000198546"/>
    </source>
</evidence>
<organism evidence="3 4">
    <name type="scientific">Auraticoccus monumenti</name>
    <dbReference type="NCBI Taxonomy" id="675864"/>
    <lineage>
        <taxon>Bacteria</taxon>
        <taxon>Bacillati</taxon>
        <taxon>Actinomycetota</taxon>
        <taxon>Actinomycetes</taxon>
        <taxon>Propionibacteriales</taxon>
        <taxon>Propionibacteriaceae</taxon>
        <taxon>Auraticoccus</taxon>
    </lineage>
</organism>
<reference evidence="3 4" key="1">
    <citation type="submission" date="2016-10" db="EMBL/GenBank/DDBJ databases">
        <authorList>
            <person name="de Groot N.N."/>
        </authorList>
    </citation>
    <scope>NUCLEOTIDE SEQUENCE [LARGE SCALE GENOMIC DNA]</scope>
    <source>
        <strain evidence="3 4">MON 2.2</strain>
    </source>
</reference>
<dbReference type="STRING" id="675864.SAMN04489747_2850"/>
<dbReference type="EMBL" id="LT629688">
    <property type="protein sequence ID" value="SDE22358.1"/>
    <property type="molecule type" value="Genomic_DNA"/>
</dbReference>
<dbReference type="SUPFAM" id="SSF55961">
    <property type="entry name" value="Bet v1-like"/>
    <property type="match status" value="1"/>
</dbReference>
<accession>A0A1G7B5E6</accession>
<dbReference type="InterPro" id="IPR013538">
    <property type="entry name" value="ASHA1/2-like_C"/>
</dbReference>
<evidence type="ECO:0000259" key="2">
    <source>
        <dbReference type="Pfam" id="PF08327"/>
    </source>
</evidence>
<gene>
    <name evidence="3" type="ORF">SAMN04489747_2850</name>
</gene>
<comment type="similarity">
    <text evidence="1">Belongs to the AHA1 family.</text>
</comment>
<protein>
    <submittedName>
        <fullName evidence="3">Uncharacterized conserved protein YndB, AHSA1/START domain</fullName>
    </submittedName>
</protein>
<dbReference type="InterPro" id="IPR023393">
    <property type="entry name" value="START-like_dom_sf"/>
</dbReference>
<feature type="domain" description="Activator of Hsp90 ATPase homologue 1/2-like C-terminal" evidence="2">
    <location>
        <begin position="23"/>
        <end position="159"/>
    </location>
</feature>
<keyword evidence="4" id="KW-1185">Reference proteome</keyword>
<dbReference type="AlphaFoldDB" id="A0A1G7B5E6"/>
<dbReference type="Pfam" id="PF08327">
    <property type="entry name" value="AHSA1"/>
    <property type="match status" value="1"/>
</dbReference>